<dbReference type="Pfam" id="PF00043">
    <property type="entry name" value="GST_C"/>
    <property type="match status" value="1"/>
</dbReference>
<accession>A0A1E3Q298</accession>
<dbReference type="SUPFAM" id="SSF52833">
    <property type="entry name" value="Thioredoxin-like"/>
    <property type="match status" value="1"/>
</dbReference>
<protein>
    <recommendedName>
        <fullName evidence="7">Glutathione S-transferase</fullName>
    </recommendedName>
</protein>
<feature type="domain" description="GST C-terminal" evidence="4">
    <location>
        <begin position="95"/>
        <end position="219"/>
    </location>
</feature>
<dbReference type="Gene3D" id="1.20.1050.130">
    <property type="match status" value="1"/>
</dbReference>
<dbReference type="InterPro" id="IPR036282">
    <property type="entry name" value="Glutathione-S-Trfase_C_sf"/>
</dbReference>
<comment type="similarity">
    <text evidence="1 2">Belongs to the GST superfamily.</text>
</comment>
<dbReference type="InterPro" id="IPR004046">
    <property type="entry name" value="GST_C"/>
</dbReference>
<feature type="domain" description="GST N-terminal" evidence="3">
    <location>
        <begin position="3"/>
        <end position="89"/>
    </location>
</feature>
<dbReference type="SUPFAM" id="SSF47616">
    <property type="entry name" value="GST C-terminal domain-like"/>
    <property type="match status" value="1"/>
</dbReference>
<dbReference type="SFLD" id="SFLDG01151">
    <property type="entry name" value="Main.2:_Nu-like"/>
    <property type="match status" value="1"/>
</dbReference>
<dbReference type="EMBL" id="KV454298">
    <property type="protein sequence ID" value="ODQ71147.1"/>
    <property type="molecule type" value="Genomic_DNA"/>
</dbReference>
<dbReference type="Pfam" id="PF02798">
    <property type="entry name" value="GST_N"/>
    <property type="match status" value="1"/>
</dbReference>
<dbReference type="SFLD" id="SFLDG00358">
    <property type="entry name" value="Main_(cytGST)"/>
    <property type="match status" value="1"/>
</dbReference>
<dbReference type="PANTHER" id="PTHR44051:SF3">
    <property type="entry name" value="TRANSCRIPTIONAL REGULATOR URE2"/>
    <property type="match status" value="1"/>
</dbReference>
<dbReference type="OrthoDB" id="422574at2759"/>
<evidence type="ECO:0000256" key="2">
    <source>
        <dbReference type="RuleBase" id="RU003494"/>
    </source>
</evidence>
<dbReference type="InterPro" id="IPR040079">
    <property type="entry name" value="Glutathione_S-Trfase"/>
</dbReference>
<evidence type="ECO:0000256" key="1">
    <source>
        <dbReference type="ARBA" id="ARBA00007409"/>
    </source>
</evidence>
<dbReference type="PROSITE" id="PS50405">
    <property type="entry name" value="GST_CTER"/>
    <property type="match status" value="1"/>
</dbReference>
<evidence type="ECO:0000313" key="5">
    <source>
        <dbReference type="EMBL" id="ODQ71147.1"/>
    </source>
</evidence>
<dbReference type="PANTHER" id="PTHR44051">
    <property type="entry name" value="GLUTATHIONE S-TRANSFERASE-RELATED"/>
    <property type="match status" value="1"/>
</dbReference>
<name>A0A1E3Q298_LIPST</name>
<dbReference type="STRING" id="675824.A0A1E3Q298"/>
<proteinExistence type="inferred from homology"/>
<organism evidence="5 6">
    <name type="scientific">Lipomyces starkeyi NRRL Y-11557</name>
    <dbReference type="NCBI Taxonomy" id="675824"/>
    <lineage>
        <taxon>Eukaryota</taxon>
        <taxon>Fungi</taxon>
        <taxon>Dikarya</taxon>
        <taxon>Ascomycota</taxon>
        <taxon>Saccharomycotina</taxon>
        <taxon>Lipomycetes</taxon>
        <taxon>Lipomycetales</taxon>
        <taxon>Lipomycetaceae</taxon>
        <taxon>Lipomyces</taxon>
    </lineage>
</organism>
<dbReference type="CDD" id="cd03048">
    <property type="entry name" value="GST_N_Ure2p_like"/>
    <property type="match status" value="1"/>
</dbReference>
<reference evidence="5 6" key="1">
    <citation type="journal article" date="2016" name="Proc. Natl. Acad. Sci. U.S.A.">
        <title>Comparative genomics of biotechnologically important yeasts.</title>
        <authorList>
            <person name="Riley R."/>
            <person name="Haridas S."/>
            <person name="Wolfe K.H."/>
            <person name="Lopes M.R."/>
            <person name="Hittinger C.T."/>
            <person name="Goeker M."/>
            <person name="Salamov A.A."/>
            <person name="Wisecaver J.H."/>
            <person name="Long T.M."/>
            <person name="Calvey C.H."/>
            <person name="Aerts A.L."/>
            <person name="Barry K.W."/>
            <person name="Choi C."/>
            <person name="Clum A."/>
            <person name="Coughlan A.Y."/>
            <person name="Deshpande S."/>
            <person name="Douglass A.P."/>
            <person name="Hanson S.J."/>
            <person name="Klenk H.-P."/>
            <person name="LaButti K.M."/>
            <person name="Lapidus A."/>
            <person name="Lindquist E.A."/>
            <person name="Lipzen A.M."/>
            <person name="Meier-Kolthoff J.P."/>
            <person name="Ohm R.A."/>
            <person name="Otillar R.P."/>
            <person name="Pangilinan J.L."/>
            <person name="Peng Y."/>
            <person name="Rokas A."/>
            <person name="Rosa C.A."/>
            <person name="Scheuner C."/>
            <person name="Sibirny A.A."/>
            <person name="Slot J.C."/>
            <person name="Stielow J.B."/>
            <person name="Sun H."/>
            <person name="Kurtzman C.P."/>
            <person name="Blackwell M."/>
            <person name="Grigoriev I.V."/>
            <person name="Jeffries T.W."/>
        </authorList>
    </citation>
    <scope>NUCLEOTIDE SEQUENCE [LARGE SCALE GENOMIC DNA]</scope>
    <source>
        <strain evidence="5 6">NRRL Y-11557</strain>
    </source>
</reference>
<dbReference type="PROSITE" id="PS50404">
    <property type="entry name" value="GST_NTER"/>
    <property type="match status" value="1"/>
</dbReference>
<dbReference type="Proteomes" id="UP000094385">
    <property type="component" value="Unassembled WGS sequence"/>
</dbReference>
<dbReference type="AlphaFoldDB" id="A0A1E3Q298"/>
<evidence type="ECO:0008006" key="7">
    <source>
        <dbReference type="Google" id="ProtNLM"/>
    </source>
</evidence>
<dbReference type="SFLD" id="SFLDS00019">
    <property type="entry name" value="Glutathione_Transferase_(cytos"/>
    <property type="match status" value="1"/>
</dbReference>
<evidence type="ECO:0000259" key="3">
    <source>
        <dbReference type="PROSITE" id="PS50404"/>
    </source>
</evidence>
<evidence type="ECO:0000313" key="6">
    <source>
        <dbReference type="Proteomes" id="UP000094385"/>
    </source>
</evidence>
<dbReference type="InterPro" id="IPR036249">
    <property type="entry name" value="Thioredoxin-like_sf"/>
</dbReference>
<dbReference type="InterPro" id="IPR010987">
    <property type="entry name" value="Glutathione-S-Trfase_C-like"/>
</dbReference>
<sequence>MAKQFTLYSHPVGPNGWKVAQVLCELGLEYETVFKEFGDGENGMKTPEYEKINPNGRIPALVDHSNNDLIIWESGAIILYLVKKYDTEHKLYPASLEEQALVDTWFFFQMTGFGPYTGQAVWFKVLTGNKNVEAADRYVAEVHRMCKVLNGQLEKEGTGWLVLGKCTIADLSFLQWVRFLYRLGIDLEKEYPLVNKWKETMLASPGVKASTVGEVWAPAPTE</sequence>
<keyword evidence="6" id="KW-1185">Reference proteome</keyword>
<gene>
    <name evidence="5" type="ORF">LIPSTDRAFT_73761</name>
</gene>
<evidence type="ECO:0000259" key="4">
    <source>
        <dbReference type="PROSITE" id="PS50405"/>
    </source>
</evidence>
<dbReference type="InterPro" id="IPR004045">
    <property type="entry name" value="Glutathione_S-Trfase_N"/>
</dbReference>